<feature type="domain" description="Tc3 transposase DNA binding" evidence="1">
    <location>
        <begin position="6"/>
        <end position="41"/>
    </location>
</feature>
<protein>
    <recommendedName>
        <fullName evidence="1">Tc3 transposase DNA binding domain-containing protein</fullName>
    </recommendedName>
</protein>
<sequence>MGQRKALTNQEYWWIIGLHDDGISLGEISRKTGRSRTCIRKAITVERRQQIDSGSEVPRGRRQPALTEREVWGEVAAEFKTDLDIKASMRTVQRLLKRVDHLVYAEMGRTLSLTATHKAARISWAEEHILNPVAPSMRPYEKKSQDIIRKECSLREIKVNTRTSKGDRIKCLRCWRGSRSFGCDSTGRRKHSMDQKLLVPPSECCDVKGYGDKPN</sequence>
<dbReference type="Gene3D" id="1.10.10.60">
    <property type="entry name" value="Homeodomain-like"/>
    <property type="match status" value="1"/>
</dbReference>
<dbReference type="AlphaFoldDB" id="A0A2P4XBL3"/>
<reference evidence="2 3" key="1">
    <citation type="journal article" date="2017" name="Genome Biol. Evol.">
        <title>Phytophthora megakarya and P. palmivora, closely related causal agents of cacao black pod rot, underwent increases in genome sizes and gene numbers by different mechanisms.</title>
        <authorList>
            <person name="Ali S.S."/>
            <person name="Shao J."/>
            <person name="Lary D.J."/>
            <person name="Kronmiller B."/>
            <person name="Shen D."/>
            <person name="Strem M.D."/>
            <person name="Amoako-Attah I."/>
            <person name="Akrofi A.Y."/>
            <person name="Begoude B.A."/>
            <person name="Ten Hoopen G.M."/>
            <person name="Coulibaly K."/>
            <person name="Kebe B.I."/>
            <person name="Melnick R.L."/>
            <person name="Guiltinan M.J."/>
            <person name="Tyler B.M."/>
            <person name="Meinhardt L.W."/>
            <person name="Bailey B.A."/>
        </authorList>
    </citation>
    <scope>NUCLEOTIDE SEQUENCE [LARGE SCALE GENOMIC DNA]</scope>
    <source>
        <strain evidence="3">sbr112.9</strain>
    </source>
</reference>
<keyword evidence="3" id="KW-1185">Reference proteome</keyword>
<name>A0A2P4XBL3_9STRA</name>
<evidence type="ECO:0000259" key="1">
    <source>
        <dbReference type="Pfam" id="PF11427"/>
    </source>
</evidence>
<evidence type="ECO:0000313" key="2">
    <source>
        <dbReference type="EMBL" id="POM62941.1"/>
    </source>
</evidence>
<dbReference type="SUPFAM" id="SSF46689">
    <property type="entry name" value="Homeodomain-like"/>
    <property type="match status" value="1"/>
</dbReference>
<gene>
    <name evidence="2" type="ORF">PHPALM_27845</name>
</gene>
<dbReference type="Proteomes" id="UP000237271">
    <property type="component" value="Unassembled WGS sequence"/>
</dbReference>
<proteinExistence type="predicted"/>
<comment type="caution">
    <text evidence="2">The sequence shown here is derived from an EMBL/GenBank/DDBJ whole genome shotgun (WGS) entry which is preliminary data.</text>
</comment>
<dbReference type="Pfam" id="PF11427">
    <property type="entry name" value="HTH_Tnp_Tc3_1"/>
    <property type="match status" value="1"/>
</dbReference>
<dbReference type="InterPro" id="IPR009057">
    <property type="entry name" value="Homeodomain-like_sf"/>
</dbReference>
<evidence type="ECO:0000313" key="3">
    <source>
        <dbReference type="Proteomes" id="UP000237271"/>
    </source>
</evidence>
<dbReference type="InterPro" id="IPR025898">
    <property type="entry name" value="Tc3_transposase_DNA-bd_dom"/>
</dbReference>
<accession>A0A2P4XBL3</accession>
<dbReference type="GO" id="GO:0003677">
    <property type="term" value="F:DNA binding"/>
    <property type="evidence" value="ECO:0007669"/>
    <property type="project" value="InterPro"/>
</dbReference>
<organism evidence="2 3">
    <name type="scientific">Phytophthora palmivora</name>
    <dbReference type="NCBI Taxonomy" id="4796"/>
    <lineage>
        <taxon>Eukaryota</taxon>
        <taxon>Sar</taxon>
        <taxon>Stramenopiles</taxon>
        <taxon>Oomycota</taxon>
        <taxon>Peronosporomycetes</taxon>
        <taxon>Peronosporales</taxon>
        <taxon>Peronosporaceae</taxon>
        <taxon>Phytophthora</taxon>
    </lineage>
</organism>
<dbReference type="EMBL" id="NCKW01015480">
    <property type="protein sequence ID" value="POM62941.1"/>
    <property type="molecule type" value="Genomic_DNA"/>
</dbReference>